<dbReference type="Gene3D" id="2.60.40.10">
    <property type="entry name" value="Immunoglobulins"/>
    <property type="match status" value="4"/>
</dbReference>
<dbReference type="SUPFAM" id="SSF49265">
    <property type="entry name" value="Fibronectin type III"/>
    <property type="match status" value="2"/>
</dbReference>
<dbReference type="GeneTree" id="ENSGT00940000157151"/>
<dbReference type="FunFam" id="3.90.190.10:FF:000014">
    <property type="entry name" value="receptor-type tyrosine-protein phosphatase U isoform X2"/>
    <property type="match status" value="1"/>
</dbReference>
<dbReference type="Pfam" id="PF00629">
    <property type="entry name" value="MAM"/>
    <property type="match status" value="1"/>
</dbReference>
<dbReference type="SMART" id="SM00409">
    <property type="entry name" value="IG"/>
    <property type="match status" value="1"/>
</dbReference>
<keyword evidence="19" id="KW-0393">Immunoglobulin domain</keyword>
<dbReference type="Pfam" id="PF23144">
    <property type="entry name" value="Fn3_PTPRU"/>
    <property type="match status" value="1"/>
</dbReference>
<gene>
    <name evidence="29" type="primary">ptprub</name>
</gene>
<evidence type="ECO:0000256" key="10">
    <source>
        <dbReference type="ARBA" id="ARBA00022801"/>
    </source>
</evidence>
<feature type="domain" description="Tyrosine-protein phosphatase" evidence="25">
    <location>
        <begin position="1160"/>
        <end position="1407"/>
    </location>
</feature>
<dbReference type="SMART" id="SM00137">
    <property type="entry name" value="MAM"/>
    <property type="match status" value="1"/>
</dbReference>
<dbReference type="GO" id="GO:0005886">
    <property type="term" value="C:plasma membrane"/>
    <property type="evidence" value="ECO:0007669"/>
    <property type="project" value="UniProtKB-SubCell"/>
</dbReference>
<dbReference type="PROSITE" id="PS50056">
    <property type="entry name" value="TYR_PHOSPHATASE_2"/>
    <property type="match status" value="2"/>
</dbReference>
<evidence type="ECO:0000256" key="6">
    <source>
        <dbReference type="ARBA" id="ARBA00022692"/>
    </source>
</evidence>
<dbReference type="Pfam" id="PF00102">
    <property type="entry name" value="Y_phosphatase"/>
    <property type="match status" value="2"/>
</dbReference>
<evidence type="ECO:0000256" key="12">
    <source>
        <dbReference type="ARBA" id="ARBA00022912"/>
    </source>
</evidence>
<dbReference type="SUPFAM" id="SSF52799">
    <property type="entry name" value="(Phosphotyrosine protein) phosphatases II"/>
    <property type="match status" value="2"/>
</dbReference>
<feature type="domain" description="MAM" evidence="27">
    <location>
        <begin position="22"/>
        <end position="180"/>
    </location>
</feature>
<dbReference type="SUPFAM" id="SSF49899">
    <property type="entry name" value="Concanavalin A-like lectins/glucanases"/>
    <property type="match status" value="1"/>
</dbReference>
<keyword evidence="11" id="KW-0130">Cell adhesion</keyword>
<feature type="domain" description="Tyrosine specific protein phosphatases" evidence="26">
    <location>
        <begin position="1048"/>
        <end position="1119"/>
    </location>
</feature>
<name>A0A8D2ZI09_SCOMX</name>
<keyword evidence="15 23" id="KW-0472">Membrane</keyword>
<feature type="chain" id="PRO_5034123640" description="Receptor-type tyrosine-protein phosphatase U" evidence="24">
    <location>
        <begin position="25"/>
        <end position="1414"/>
    </location>
</feature>
<dbReference type="InterPro" id="IPR003599">
    <property type="entry name" value="Ig_sub"/>
</dbReference>
<accession>A0A8D2ZI09</accession>
<dbReference type="InterPro" id="IPR000998">
    <property type="entry name" value="MAM_dom"/>
</dbReference>
<dbReference type="PANTHER" id="PTHR24051:SF10">
    <property type="entry name" value="RECEPTOR-TYPE TYROSINE-PROTEIN PHOSPHATASE U-RELATED"/>
    <property type="match status" value="1"/>
</dbReference>
<keyword evidence="12" id="KW-0904">Protein phosphatase</keyword>
<evidence type="ECO:0000256" key="3">
    <source>
        <dbReference type="ARBA" id="ARBA00006396"/>
    </source>
</evidence>
<protein>
    <recommendedName>
        <fullName evidence="21">Receptor-type tyrosine-protein phosphatase U</fullName>
        <ecNumber evidence="4">3.1.3.48</ecNumber>
    </recommendedName>
    <alternativeName>
        <fullName evidence="22">Receptor-type protein-tyrosine phosphatase psi</fullName>
    </alternativeName>
</protein>
<comment type="catalytic activity">
    <reaction evidence="20">
        <text>O-phospho-L-tyrosyl-[protein] + H2O = L-tyrosyl-[protein] + phosphate</text>
        <dbReference type="Rhea" id="RHEA:10684"/>
        <dbReference type="Rhea" id="RHEA-COMP:10136"/>
        <dbReference type="Rhea" id="RHEA-COMP:20101"/>
        <dbReference type="ChEBI" id="CHEBI:15377"/>
        <dbReference type="ChEBI" id="CHEBI:43474"/>
        <dbReference type="ChEBI" id="CHEBI:46858"/>
        <dbReference type="ChEBI" id="CHEBI:61978"/>
        <dbReference type="EC" id="3.1.3.48"/>
    </reaction>
</comment>
<dbReference type="InterPro" id="IPR003961">
    <property type="entry name" value="FN3_dom"/>
</dbReference>
<evidence type="ECO:0000256" key="11">
    <source>
        <dbReference type="ARBA" id="ARBA00022889"/>
    </source>
</evidence>
<evidence type="ECO:0000259" key="25">
    <source>
        <dbReference type="PROSITE" id="PS50055"/>
    </source>
</evidence>
<keyword evidence="8" id="KW-0677">Repeat</keyword>
<dbReference type="CDD" id="cd06263">
    <property type="entry name" value="MAM"/>
    <property type="match status" value="1"/>
</dbReference>
<keyword evidence="13" id="KW-0965">Cell junction</keyword>
<dbReference type="SMART" id="SM00194">
    <property type="entry name" value="PTPc"/>
    <property type="match status" value="2"/>
</dbReference>
<keyword evidence="9" id="KW-0221">Differentiation</keyword>
<dbReference type="CDD" id="cd14632">
    <property type="entry name" value="R-PTPc-U-1"/>
    <property type="match status" value="1"/>
</dbReference>
<dbReference type="PROSITE" id="PS50853">
    <property type="entry name" value="FN3"/>
    <property type="match status" value="3"/>
</dbReference>
<evidence type="ECO:0000256" key="23">
    <source>
        <dbReference type="SAM" id="Phobius"/>
    </source>
</evidence>
<dbReference type="PANTHER" id="PTHR24051">
    <property type="entry name" value="SUSHI DOMAIN-CONTAINING PROTEIN 1"/>
    <property type="match status" value="1"/>
</dbReference>
<evidence type="ECO:0000259" key="28">
    <source>
        <dbReference type="PROSITE" id="PS50853"/>
    </source>
</evidence>
<dbReference type="GO" id="GO:0007155">
    <property type="term" value="P:cell adhesion"/>
    <property type="evidence" value="ECO:0007669"/>
    <property type="project" value="UniProtKB-KW"/>
</dbReference>
<dbReference type="Gene3D" id="2.60.120.200">
    <property type="match status" value="1"/>
</dbReference>
<keyword evidence="7 24" id="KW-0732">Signal</keyword>
<dbReference type="Pfam" id="PF00041">
    <property type="entry name" value="fn3"/>
    <property type="match status" value="1"/>
</dbReference>
<dbReference type="InterPro" id="IPR036116">
    <property type="entry name" value="FN3_sf"/>
</dbReference>
<evidence type="ECO:0000313" key="30">
    <source>
        <dbReference type="Proteomes" id="UP000694558"/>
    </source>
</evidence>
<dbReference type="PROSITE" id="PS50060">
    <property type="entry name" value="MAM_2"/>
    <property type="match status" value="1"/>
</dbReference>
<evidence type="ECO:0000256" key="2">
    <source>
        <dbReference type="ARBA" id="ARBA00004282"/>
    </source>
</evidence>
<feature type="signal peptide" evidence="24">
    <location>
        <begin position="1"/>
        <end position="24"/>
    </location>
</feature>
<dbReference type="InterPro" id="IPR000242">
    <property type="entry name" value="PTP_cat"/>
</dbReference>
<dbReference type="InterPro" id="IPR016130">
    <property type="entry name" value="Tyr_Pase_AS"/>
</dbReference>
<feature type="transmembrane region" description="Helical" evidence="23">
    <location>
        <begin position="740"/>
        <end position="763"/>
    </location>
</feature>
<feature type="domain" description="Tyrosine-protein phosphatase" evidence="25">
    <location>
        <begin position="897"/>
        <end position="1128"/>
    </location>
</feature>
<dbReference type="SUPFAM" id="SSF48726">
    <property type="entry name" value="Immunoglobulin"/>
    <property type="match status" value="1"/>
</dbReference>
<organism evidence="29 30">
    <name type="scientific">Scophthalmus maximus</name>
    <name type="common">Turbot</name>
    <name type="synonym">Psetta maxima</name>
    <dbReference type="NCBI Taxonomy" id="52904"/>
    <lineage>
        <taxon>Eukaryota</taxon>
        <taxon>Metazoa</taxon>
        <taxon>Chordata</taxon>
        <taxon>Craniata</taxon>
        <taxon>Vertebrata</taxon>
        <taxon>Euteleostomi</taxon>
        <taxon>Actinopterygii</taxon>
        <taxon>Neopterygii</taxon>
        <taxon>Teleostei</taxon>
        <taxon>Neoteleostei</taxon>
        <taxon>Acanthomorphata</taxon>
        <taxon>Carangaria</taxon>
        <taxon>Pleuronectiformes</taxon>
        <taxon>Pleuronectoidei</taxon>
        <taxon>Scophthalmidae</taxon>
        <taxon>Scophthalmus</taxon>
    </lineage>
</organism>
<feature type="domain" description="Fibronectin type-III" evidence="28">
    <location>
        <begin position="376"/>
        <end position="477"/>
    </location>
</feature>
<proteinExistence type="inferred from homology"/>
<dbReference type="GO" id="GO:0030154">
    <property type="term" value="P:cell differentiation"/>
    <property type="evidence" value="ECO:0007669"/>
    <property type="project" value="UniProtKB-KW"/>
</dbReference>
<dbReference type="FunFam" id="3.90.190.10:FF:000003">
    <property type="entry name" value="receptor-type tyrosine-protein phosphatase kappa isoform X1"/>
    <property type="match status" value="1"/>
</dbReference>
<evidence type="ECO:0000256" key="21">
    <source>
        <dbReference type="ARBA" id="ARBA00073602"/>
    </source>
</evidence>
<feature type="domain" description="Fibronectin type-III" evidence="28">
    <location>
        <begin position="278"/>
        <end position="373"/>
    </location>
</feature>
<dbReference type="Proteomes" id="UP000694558">
    <property type="component" value="Chromosome 1"/>
</dbReference>
<evidence type="ECO:0000259" key="27">
    <source>
        <dbReference type="PROSITE" id="PS50060"/>
    </source>
</evidence>
<feature type="domain" description="Fibronectin type-III" evidence="28">
    <location>
        <begin position="483"/>
        <end position="584"/>
    </location>
</feature>
<dbReference type="InterPro" id="IPR051622">
    <property type="entry name" value="R-tyr_protein_phosphatases"/>
</dbReference>
<evidence type="ECO:0000256" key="18">
    <source>
        <dbReference type="ARBA" id="ARBA00023180"/>
    </source>
</evidence>
<evidence type="ECO:0000256" key="7">
    <source>
        <dbReference type="ARBA" id="ARBA00022729"/>
    </source>
</evidence>
<keyword evidence="16" id="KW-1015">Disulfide bond</keyword>
<dbReference type="InterPro" id="IPR029021">
    <property type="entry name" value="Prot-tyrosine_phosphatase-like"/>
</dbReference>
<feature type="domain" description="Tyrosine specific protein phosphatases" evidence="26">
    <location>
        <begin position="1323"/>
        <end position="1398"/>
    </location>
</feature>
<sequence length="1414" mass="159498">MTRGNELRLFKRFLFFFFFSAAGCTFEEDSEPSLCDFTQGEEDDFDWLLFRTYTFPLLLSGSYMLVNSSQHAVGHRAQLLLQSLSENDTHCVQFSYFLYSRDGHSPGALRAYVRVNGGPLGSPVWNTSGSHGKQWHQFELAVSTFWPNEYQVLIEATVSRERRGYIALDDIMVLNYPCYKAPHFSRLGDEEVNAGQNATFQCVAAGRASEAEKFLLEVSGLLAAKGTCHLSHRRFVVSFQLDGIQRTDQDLYRCVTQSPRGSGVSNFAELVVKVPPSPIAPPQLLRAGSTYLIIQLNTNSILGDGPIIRKEIEYRASQSPWSEVHGVNMVTYKLWHLDPDTEYHISVLLTRPGEGGTGPPGPPLISRTKCAEPMRALRGLTATDIQSRQLSLQWENLAFNLTRCHTYSVSLCHRYTTAGGGGGHNTTVRECLAVEHNASRFTLRDLPPYHGIHVRLSLANPEGKKEGREVTFQTEEDIPGGIAPESLTFTPLDDMIFLKWEEPVEPNGLITQYEISYQSIESSDPGINVPGPRRTVSKLKNETYHMFSNLHPGTTYLISVRARTAKGFGQTALTEITTNISAPTFDYGDMPSPLSETESTITVLLRPAQGRGAPVSTYQVVVEEETVKKVKRELGLQECFPLPMSHGEAQARGTPHYYTAELPPSSLPEASPFTVGDNHTYSGYWNSPLDPRKSYLVYFQAMSNFRGESRINCIRIARKAACKDHRKALEVSQHSEEMGLILGVCAGGLVVLILLLGAVIIIIKKGDYYSYYPKPVNMNKTPITYRQEKSHMGSMERSFTDQSTLQEDERMALSFMDAHTCGDARSSVNEASSLLGGSPRHQCGRKGSPYHTGQLHPAVRVADLLQHINQMKTAEGYGFKQEYESFFDGWDCTKKKDKTKGRHDTLLGYDRHRVKLHPLLGDPNSDYINANYIDGYHRSNHFIATQGPKQETLYDFWRMVWQENCFSIVMITKLVEVGRVKCCKYWPDDSEMYGDIKITLLKTETLAEYTVRTFALERRGYSTKHEVRQFHFTSWPEHGVPYHATGLLAFIRRVKASTPPDAGPVVVHCSVGAGRTGCYIVLDVMLDMAECEGVVDIYNCVKTLCSRRINMIQTEEQYIFIHDAILEACLCGETAILVNEFAVTYKEMLRVDSQSNSSQLREEFQTLNSVTPHLDVEECSIALLPRNREKNRSMDVLPPDRALAFLVTTEGETAFIVTPHPLPGTTADFWRLLFDYGCTAVVMLNQLNQSNSAWPCVQYWPEPGLQQYGPMEVEFLSMSADEDVITRLFRVKNVTRLQEGQLVVCQFQFLRWSAYRDVPDSKKAFLNLLAQVHKWQRECGEGRTAVHCLNGGGRSGTFCACNILLEMIQYQNMVDIFYAVKTLRNCKPNMVESLDQYRFCYDLVLEYLDCFEGR</sequence>
<evidence type="ECO:0000256" key="1">
    <source>
        <dbReference type="ARBA" id="ARBA00004251"/>
    </source>
</evidence>
<dbReference type="SMART" id="SM00060">
    <property type="entry name" value="FN3"/>
    <property type="match status" value="3"/>
</dbReference>
<reference evidence="29" key="2">
    <citation type="submission" date="2025-08" db="UniProtKB">
        <authorList>
            <consortium name="Ensembl"/>
        </authorList>
    </citation>
    <scope>IDENTIFICATION</scope>
</reference>
<keyword evidence="5" id="KW-1003">Cell membrane</keyword>
<reference evidence="29" key="1">
    <citation type="submission" date="2023-05" db="EMBL/GenBank/DDBJ databases">
        <title>High-quality long-read genome of Scophthalmus maximus.</title>
        <authorList>
            <person name="Lien S."/>
            <person name="Martinez P."/>
        </authorList>
    </citation>
    <scope>NUCLEOTIDE SEQUENCE [LARGE SCALE GENOMIC DNA]</scope>
</reference>
<evidence type="ECO:0000256" key="9">
    <source>
        <dbReference type="ARBA" id="ARBA00022782"/>
    </source>
</evidence>
<dbReference type="InterPro" id="IPR013783">
    <property type="entry name" value="Ig-like_fold"/>
</dbReference>
<dbReference type="FunFam" id="2.60.40.10:FF:000019">
    <property type="entry name" value="receptor-type tyrosine-protein phosphatase kappa isoform X2"/>
    <property type="match status" value="1"/>
</dbReference>
<keyword evidence="10" id="KW-0378">Hydrolase</keyword>
<dbReference type="Gene3D" id="3.90.190.10">
    <property type="entry name" value="Protein tyrosine phosphatase superfamily"/>
    <property type="match status" value="2"/>
</dbReference>
<evidence type="ECO:0000256" key="5">
    <source>
        <dbReference type="ARBA" id="ARBA00022475"/>
    </source>
</evidence>
<evidence type="ECO:0000256" key="19">
    <source>
        <dbReference type="ARBA" id="ARBA00023319"/>
    </source>
</evidence>
<dbReference type="EC" id="3.1.3.48" evidence="4"/>
<evidence type="ECO:0000256" key="14">
    <source>
        <dbReference type="ARBA" id="ARBA00022989"/>
    </source>
</evidence>
<dbReference type="InterPro" id="IPR003595">
    <property type="entry name" value="Tyr_Pase_cat"/>
</dbReference>
<keyword evidence="18" id="KW-0325">Glycoprotein</keyword>
<dbReference type="InterPro" id="IPR013320">
    <property type="entry name" value="ConA-like_dom_sf"/>
</dbReference>
<dbReference type="GO" id="GO:0070161">
    <property type="term" value="C:anchoring junction"/>
    <property type="evidence" value="ECO:0007669"/>
    <property type="project" value="UniProtKB-SubCell"/>
</dbReference>
<evidence type="ECO:0000256" key="15">
    <source>
        <dbReference type="ARBA" id="ARBA00023136"/>
    </source>
</evidence>
<dbReference type="SMART" id="SM00404">
    <property type="entry name" value="PTPc_motif"/>
    <property type="match status" value="2"/>
</dbReference>
<dbReference type="Ensembl" id="ENSSMAT00000002574.2">
    <property type="protein sequence ID" value="ENSSMAP00000002530.2"/>
    <property type="gene ID" value="ENSSMAG00000001484.2"/>
</dbReference>
<dbReference type="FunFam" id="2.60.40.10:FF:000025">
    <property type="entry name" value="receptor-type tyrosine-protein phosphatase U isoform X2"/>
    <property type="match status" value="1"/>
</dbReference>
<keyword evidence="17" id="KW-0675">Receptor</keyword>
<evidence type="ECO:0000259" key="26">
    <source>
        <dbReference type="PROSITE" id="PS50056"/>
    </source>
</evidence>
<evidence type="ECO:0000256" key="13">
    <source>
        <dbReference type="ARBA" id="ARBA00022949"/>
    </source>
</evidence>
<dbReference type="PROSITE" id="PS00383">
    <property type="entry name" value="TYR_PHOSPHATASE_1"/>
    <property type="match status" value="2"/>
</dbReference>
<evidence type="ECO:0000256" key="17">
    <source>
        <dbReference type="ARBA" id="ARBA00023170"/>
    </source>
</evidence>
<dbReference type="InterPro" id="IPR057598">
    <property type="entry name" value="Fn3_PTPRU"/>
</dbReference>
<dbReference type="PROSITE" id="PS00740">
    <property type="entry name" value="MAM_1"/>
    <property type="match status" value="1"/>
</dbReference>
<evidence type="ECO:0000256" key="24">
    <source>
        <dbReference type="SAM" id="SignalP"/>
    </source>
</evidence>
<dbReference type="PRINTS" id="PR00020">
    <property type="entry name" value="MAMDOMAIN"/>
</dbReference>
<dbReference type="FunFam" id="2.60.40.10:FF:000048">
    <property type="entry name" value="receptor-type tyrosine-protein phosphatase U isoform X1"/>
    <property type="match status" value="1"/>
</dbReference>
<dbReference type="InterPro" id="IPR036179">
    <property type="entry name" value="Ig-like_dom_sf"/>
</dbReference>
<evidence type="ECO:0000256" key="8">
    <source>
        <dbReference type="ARBA" id="ARBA00022737"/>
    </source>
</evidence>
<evidence type="ECO:0000256" key="16">
    <source>
        <dbReference type="ARBA" id="ARBA00023157"/>
    </source>
</evidence>
<evidence type="ECO:0000256" key="4">
    <source>
        <dbReference type="ARBA" id="ARBA00013064"/>
    </source>
</evidence>
<dbReference type="PRINTS" id="PR00700">
    <property type="entry name" value="PRTYPHPHTASE"/>
</dbReference>
<dbReference type="PROSITE" id="PS51257">
    <property type="entry name" value="PROKAR_LIPOPROTEIN"/>
    <property type="match status" value="1"/>
</dbReference>
<dbReference type="CDD" id="cd00063">
    <property type="entry name" value="FN3"/>
    <property type="match status" value="2"/>
</dbReference>
<comment type="similarity">
    <text evidence="3">Belongs to the protein-tyrosine phosphatase family. Receptor class 2B subfamily.</text>
</comment>
<dbReference type="FunFam" id="2.60.120.200:FF:000022">
    <property type="entry name" value="receptor-type tyrosine-protein phosphatase U isoform X2"/>
    <property type="match status" value="1"/>
</dbReference>
<evidence type="ECO:0000256" key="20">
    <source>
        <dbReference type="ARBA" id="ARBA00051722"/>
    </source>
</evidence>
<keyword evidence="14 23" id="KW-1133">Transmembrane helix</keyword>
<dbReference type="InterPro" id="IPR000387">
    <property type="entry name" value="Tyr_Pase_dom"/>
</dbReference>
<keyword evidence="6 23" id="KW-0812">Transmembrane</keyword>
<evidence type="ECO:0000256" key="22">
    <source>
        <dbReference type="ARBA" id="ARBA00083361"/>
    </source>
</evidence>
<dbReference type="GO" id="GO:0004725">
    <property type="term" value="F:protein tyrosine phosphatase activity"/>
    <property type="evidence" value="ECO:0007669"/>
    <property type="project" value="UniProtKB-EC"/>
</dbReference>
<dbReference type="PROSITE" id="PS50055">
    <property type="entry name" value="TYR_PHOSPHATASE_PTP"/>
    <property type="match status" value="2"/>
</dbReference>
<evidence type="ECO:0000313" key="29">
    <source>
        <dbReference type="Ensembl" id="ENSSMAP00000002530.2"/>
    </source>
</evidence>
<dbReference type="FunFam" id="2.60.40.10:FF:000009">
    <property type="entry name" value="receptor-type tyrosine-protein phosphatase U isoform X1"/>
    <property type="match status" value="1"/>
</dbReference>
<comment type="subcellular location">
    <subcellularLocation>
        <location evidence="2">Cell junction</location>
    </subcellularLocation>
    <subcellularLocation>
        <location evidence="1">Cell membrane</location>
        <topology evidence="1">Single-pass type I membrane protein</topology>
    </subcellularLocation>
</comment>